<organism evidence="2 3">
    <name type="scientific">Candidatus Defluviibacterium haderslevense</name>
    <dbReference type="NCBI Taxonomy" id="2981993"/>
    <lineage>
        <taxon>Bacteria</taxon>
        <taxon>Pseudomonadati</taxon>
        <taxon>Bacteroidota</taxon>
        <taxon>Saprospiria</taxon>
        <taxon>Saprospirales</taxon>
        <taxon>Saprospiraceae</taxon>
        <taxon>Candidatus Defluviibacterium</taxon>
    </lineage>
</organism>
<evidence type="ECO:0000313" key="3">
    <source>
        <dbReference type="Proteomes" id="UP000808349"/>
    </source>
</evidence>
<evidence type="ECO:0000259" key="1">
    <source>
        <dbReference type="Pfam" id="PF03781"/>
    </source>
</evidence>
<dbReference type="SUPFAM" id="SSF56436">
    <property type="entry name" value="C-type lectin-like"/>
    <property type="match status" value="1"/>
</dbReference>
<gene>
    <name evidence="2" type="ORF">IPO85_11280</name>
</gene>
<comment type="caution">
    <text evidence="2">The sequence shown here is derived from an EMBL/GenBank/DDBJ whole genome shotgun (WGS) entry which is preliminary data.</text>
</comment>
<name>A0A9D7SAG2_9BACT</name>
<dbReference type="InterPro" id="IPR005532">
    <property type="entry name" value="SUMF_dom"/>
</dbReference>
<dbReference type="PANTHER" id="PTHR23150">
    <property type="entry name" value="SULFATASE MODIFYING FACTOR 1, 2"/>
    <property type="match status" value="1"/>
</dbReference>
<dbReference type="Gene3D" id="3.90.1580.10">
    <property type="entry name" value="paralog of FGE (formylglycine-generating enzyme)"/>
    <property type="match status" value="1"/>
</dbReference>
<protein>
    <submittedName>
        <fullName evidence="2">SUMF1/EgtB/PvdO family nonheme iron enzyme</fullName>
    </submittedName>
</protein>
<sequence>MRNLNLSLLVLLTLITFSCGKRQQDGQLTGVLDRPKWGSVNPYGMVYVPSGTLTIGQSDQDFFNTHTQTAKTISISGFFMDDTEITNNEYRQFVFWVKDSLAHAALGHFVEGEDGNTEKIDWEQEIDWEDEALKDMNFQGADAFKGVAELDSRKFIYEWEYKDWQTAAHVRDIKRSSIIHKEKTNIYPDTLCWIRDFTYSYNEPFTRNYFSHPSFDDYPVVGINWKQARAFCYWRTSLWNAFKGEDEPNTEEYRLPTESEWEWAARGGRELAPFPWGGYYLRNAKGCLLANFKPGRGNYPEDGGQYTVKADAYFPNEYGLFNMSGNVAEWTESSYQDNAHSFVHDMNPDIKYDAKPEDPEAYKRKVLRGGSWKDIGYYLQTGTRNWEFQDTSKSYIGFRTVLTFLGRSINDF</sequence>
<dbReference type="Pfam" id="PF03781">
    <property type="entry name" value="FGE-sulfatase"/>
    <property type="match status" value="1"/>
</dbReference>
<accession>A0A9D7SAG2</accession>
<dbReference type="PROSITE" id="PS51257">
    <property type="entry name" value="PROKAR_LIPOPROTEIN"/>
    <property type="match status" value="1"/>
</dbReference>
<proteinExistence type="predicted"/>
<reference evidence="2 3" key="1">
    <citation type="submission" date="2020-10" db="EMBL/GenBank/DDBJ databases">
        <title>Connecting structure to function with the recovery of over 1000 high-quality activated sludge metagenome-assembled genomes encoding full-length rRNA genes using long-read sequencing.</title>
        <authorList>
            <person name="Singleton C.M."/>
            <person name="Petriglieri F."/>
            <person name="Kristensen J.M."/>
            <person name="Kirkegaard R.H."/>
            <person name="Michaelsen T.Y."/>
            <person name="Andersen M.H."/>
            <person name="Karst S.M."/>
            <person name="Dueholm M.S."/>
            <person name="Nielsen P.H."/>
            <person name="Albertsen M."/>
        </authorList>
    </citation>
    <scope>NUCLEOTIDE SEQUENCE [LARGE SCALE GENOMIC DNA]</scope>
    <source>
        <strain evidence="2">Ribe_18-Q3-R11-54_BAT3C.373</strain>
    </source>
</reference>
<dbReference type="InterPro" id="IPR016187">
    <property type="entry name" value="CTDL_fold"/>
</dbReference>
<dbReference type="EMBL" id="JADKFW010000007">
    <property type="protein sequence ID" value="MBK9718072.1"/>
    <property type="molecule type" value="Genomic_DNA"/>
</dbReference>
<dbReference type="InterPro" id="IPR051043">
    <property type="entry name" value="Sulfatase_Mod_Factor_Kinase"/>
</dbReference>
<dbReference type="Proteomes" id="UP000808349">
    <property type="component" value="Unassembled WGS sequence"/>
</dbReference>
<feature type="domain" description="Sulfatase-modifying factor enzyme-like" evidence="1">
    <location>
        <begin position="44"/>
        <end position="401"/>
    </location>
</feature>
<dbReference type="AlphaFoldDB" id="A0A9D7SAG2"/>
<dbReference type="InterPro" id="IPR042095">
    <property type="entry name" value="SUMF_sf"/>
</dbReference>
<dbReference type="GO" id="GO:0120147">
    <property type="term" value="F:formylglycine-generating oxidase activity"/>
    <property type="evidence" value="ECO:0007669"/>
    <property type="project" value="TreeGrafter"/>
</dbReference>
<dbReference type="PANTHER" id="PTHR23150:SF19">
    <property type="entry name" value="FORMYLGLYCINE-GENERATING ENZYME"/>
    <property type="match status" value="1"/>
</dbReference>
<evidence type="ECO:0000313" key="2">
    <source>
        <dbReference type="EMBL" id="MBK9718072.1"/>
    </source>
</evidence>